<feature type="signal peptide" evidence="1">
    <location>
        <begin position="1"/>
        <end position="22"/>
    </location>
</feature>
<name>A0A165TJS4_9APHY</name>
<dbReference type="AlphaFoldDB" id="A0A165TJS4"/>
<feature type="chain" id="PRO_5007867131" evidence="1">
    <location>
        <begin position="23"/>
        <end position="183"/>
    </location>
</feature>
<protein>
    <submittedName>
        <fullName evidence="2">Uncharacterized protein</fullName>
    </submittedName>
</protein>
<keyword evidence="3" id="KW-1185">Reference proteome</keyword>
<accession>A0A165TJS4</accession>
<evidence type="ECO:0000256" key="1">
    <source>
        <dbReference type="SAM" id="SignalP"/>
    </source>
</evidence>
<sequence length="183" mass="19789">MQFKLLSAVVLGALVTLPAAVSGNARVACGDGGEVITNTTFTANNKEFRVVTKACPGFVERRSLEKRVTSNNLLKRQYSICSYEATVVCEDLGAEPLLSGCEDLYDALVDYGSEEFYAPSDTLTTFTTSEDCIFAFANPSAYYYDVCYATVGELGLAVADDCFEYGGGVGEIASPDWYVEVYN</sequence>
<dbReference type="EMBL" id="KV429036">
    <property type="protein sequence ID" value="KZT73546.1"/>
    <property type="molecule type" value="Genomic_DNA"/>
</dbReference>
<organism evidence="2 3">
    <name type="scientific">Daedalea quercina L-15889</name>
    <dbReference type="NCBI Taxonomy" id="1314783"/>
    <lineage>
        <taxon>Eukaryota</taxon>
        <taxon>Fungi</taxon>
        <taxon>Dikarya</taxon>
        <taxon>Basidiomycota</taxon>
        <taxon>Agaricomycotina</taxon>
        <taxon>Agaricomycetes</taxon>
        <taxon>Polyporales</taxon>
        <taxon>Fomitopsis</taxon>
    </lineage>
</organism>
<gene>
    <name evidence="2" type="ORF">DAEQUDRAFT_762005</name>
</gene>
<dbReference type="OrthoDB" id="3174532at2759"/>
<evidence type="ECO:0000313" key="3">
    <source>
        <dbReference type="Proteomes" id="UP000076727"/>
    </source>
</evidence>
<reference evidence="2 3" key="1">
    <citation type="journal article" date="2016" name="Mol. Biol. Evol.">
        <title>Comparative Genomics of Early-Diverging Mushroom-Forming Fungi Provides Insights into the Origins of Lignocellulose Decay Capabilities.</title>
        <authorList>
            <person name="Nagy L.G."/>
            <person name="Riley R."/>
            <person name="Tritt A."/>
            <person name="Adam C."/>
            <person name="Daum C."/>
            <person name="Floudas D."/>
            <person name="Sun H."/>
            <person name="Yadav J.S."/>
            <person name="Pangilinan J."/>
            <person name="Larsson K.H."/>
            <person name="Matsuura K."/>
            <person name="Barry K."/>
            <person name="Labutti K."/>
            <person name="Kuo R."/>
            <person name="Ohm R.A."/>
            <person name="Bhattacharya S.S."/>
            <person name="Shirouzu T."/>
            <person name="Yoshinaga Y."/>
            <person name="Martin F.M."/>
            <person name="Grigoriev I.V."/>
            <person name="Hibbett D.S."/>
        </authorList>
    </citation>
    <scope>NUCLEOTIDE SEQUENCE [LARGE SCALE GENOMIC DNA]</scope>
    <source>
        <strain evidence="2 3">L-15889</strain>
    </source>
</reference>
<evidence type="ECO:0000313" key="2">
    <source>
        <dbReference type="EMBL" id="KZT73546.1"/>
    </source>
</evidence>
<keyword evidence="1" id="KW-0732">Signal</keyword>
<dbReference type="Proteomes" id="UP000076727">
    <property type="component" value="Unassembled WGS sequence"/>
</dbReference>
<proteinExistence type="predicted"/>